<dbReference type="Proteomes" id="UP000076881">
    <property type="component" value="Unassembled WGS sequence"/>
</dbReference>
<feature type="transmembrane region" description="Helical" evidence="5">
    <location>
        <begin position="51"/>
        <end position="74"/>
    </location>
</feature>
<dbReference type="InterPro" id="IPR001117">
    <property type="entry name" value="Cu-oxidase_2nd"/>
</dbReference>
<comment type="similarity">
    <text evidence="1">Belongs to the multicopper oxidase family.</text>
</comment>
<evidence type="ECO:0000256" key="3">
    <source>
        <dbReference type="ARBA" id="ARBA00023002"/>
    </source>
</evidence>
<dbReference type="Pfam" id="PF00394">
    <property type="entry name" value="Cu-oxidase"/>
    <property type="match status" value="1"/>
</dbReference>
<evidence type="ECO:0000256" key="2">
    <source>
        <dbReference type="ARBA" id="ARBA00022723"/>
    </source>
</evidence>
<proteinExistence type="inferred from homology"/>
<organism evidence="9 10">
    <name type="scientific">Akanthomyces lecanii RCEF 1005</name>
    <dbReference type="NCBI Taxonomy" id="1081108"/>
    <lineage>
        <taxon>Eukaryota</taxon>
        <taxon>Fungi</taxon>
        <taxon>Dikarya</taxon>
        <taxon>Ascomycota</taxon>
        <taxon>Pezizomycotina</taxon>
        <taxon>Sordariomycetes</taxon>
        <taxon>Hypocreomycetidae</taxon>
        <taxon>Hypocreales</taxon>
        <taxon>Cordycipitaceae</taxon>
        <taxon>Akanthomyces</taxon>
        <taxon>Cordyceps confragosa</taxon>
    </lineage>
</organism>
<feature type="domain" description="Plastocyanin-like" evidence="8">
    <location>
        <begin position="116"/>
        <end position="232"/>
    </location>
</feature>
<dbReference type="OrthoDB" id="2121828at2759"/>
<dbReference type="Gene3D" id="2.60.40.420">
    <property type="entry name" value="Cupredoxins - blue copper proteins"/>
    <property type="match status" value="3"/>
</dbReference>
<dbReference type="PANTHER" id="PTHR11709:SF394">
    <property type="entry name" value="FI03373P-RELATED"/>
    <property type="match status" value="1"/>
</dbReference>
<dbReference type="InterPro" id="IPR033138">
    <property type="entry name" value="Cu_oxidase_CS"/>
</dbReference>
<dbReference type="CDD" id="cd04206">
    <property type="entry name" value="CuRO_1_LCC_like"/>
    <property type="match status" value="1"/>
</dbReference>
<dbReference type="InterPro" id="IPR011706">
    <property type="entry name" value="Cu-oxidase_C"/>
</dbReference>
<dbReference type="AlphaFoldDB" id="A0A168FP30"/>
<keyword evidence="10" id="KW-1185">Reference proteome</keyword>
<evidence type="ECO:0000259" key="6">
    <source>
        <dbReference type="Pfam" id="PF00394"/>
    </source>
</evidence>
<keyword evidence="5" id="KW-0472">Membrane</keyword>
<evidence type="ECO:0000313" key="9">
    <source>
        <dbReference type="EMBL" id="OAA75440.1"/>
    </source>
</evidence>
<dbReference type="Pfam" id="PF07731">
    <property type="entry name" value="Cu-oxidase_2"/>
    <property type="match status" value="1"/>
</dbReference>
<dbReference type="PANTHER" id="PTHR11709">
    <property type="entry name" value="MULTI-COPPER OXIDASE"/>
    <property type="match status" value="1"/>
</dbReference>
<evidence type="ECO:0000256" key="4">
    <source>
        <dbReference type="ARBA" id="ARBA00023008"/>
    </source>
</evidence>
<name>A0A168FP30_CORDF</name>
<dbReference type="GO" id="GO:0016491">
    <property type="term" value="F:oxidoreductase activity"/>
    <property type="evidence" value="ECO:0007669"/>
    <property type="project" value="UniProtKB-KW"/>
</dbReference>
<keyword evidence="5" id="KW-1133">Transmembrane helix</keyword>
<dbReference type="SUPFAM" id="SSF49503">
    <property type="entry name" value="Cupredoxins"/>
    <property type="match status" value="3"/>
</dbReference>
<evidence type="ECO:0000256" key="5">
    <source>
        <dbReference type="SAM" id="Phobius"/>
    </source>
</evidence>
<dbReference type="InterPro" id="IPR008972">
    <property type="entry name" value="Cupredoxin"/>
</dbReference>
<dbReference type="EMBL" id="AZHF01000005">
    <property type="protein sequence ID" value="OAA75440.1"/>
    <property type="molecule type" value="Genomic_DNA"/>
</dbReference>
<reference evidence="9 10" key="1">
    <citation type="journal article" date="2016" name="Genome Biol. Evol.">
        <title>Divergent and convergent evolution of fungal pathogenicity.</title>
        <authorList>
            <person name="Shang Y."/>
            <person name="Xiao G."/>
            <person name="Zheng P."/>
            <person name="Cen K."/>
            <person name="Zhan S."/>
            <person name="Wang C."/>
        </authorList>
    </citation>
    <scope>NUCLEOTIDE SEQUENCE [LARGE SCALE GENOMIC DNA]</scope>
    <source>
        <strain evidence="9 10">RCEF 1005</strain>
    </source>
</reference>
<dbReference type="Pfam" id="PF07732">
    <property type="entry name" value="Cu-oxidase_3"/>
    <property type="match status" value="1"/>
</dbReference>
<feature type="domain" description="Plastocyanin-like" evidence="7">
    <location>
        <begin position="509"/>
        <end position="556"/>
    </location>
</feature>
<keyword evidence="5" id="KW-0812">Transmembrane</keyword>
<evidence type="ECO:0000313" key="10">
    <source>
        <dbReference type="Proteomes" id="UP000076881"/>
    </source>
</evidence>
<protein>
    <submittedName>
        <fullName evidence="9">Cupredoxin</fullName>
    </submittedName>
</protein>
<keyword evidence="3" id="KW-0560">Oxidoreductase</keyword>
<dbReference type="CDD" id="cd04205">
    <property type="entry name" value="CuRO_2_LCC_like"/>
    <property type="match status" value="1"/>
</dbReference>
<evidence type="ECO:0000259" key="7">
    <source>
        <dbReference type="Pfam" id="PF07731"/>
    </source>
</evidence>
<dbReference type="STRING" id="1081108.A0A168FP30"/>
<dbReference type="GO" id="GO:0005507">
    <property type="term" value="F:copper ion binding"/>
    <property type="evidence" value="ECO:0007669"/>
    <property type="project" value="InterPro"/>
</dbReference>
<dbReference type="InterPro" id="IPR045087">
    <property type="entry name" value="Cu-oxidase_fam"/>
</dbReference>
<evidence type="ECO:0000259" key="8">
    <source>
        <dbReference type="Pfam" id="PF07732"/>
    </source>
</evidence>
<keyword evidence="2" id="KW-0479">Metal-binding</keyword>
<sequence length="898" mass="98219">MKAKEPLGVNELGQDKALLQDHDHDRDSSEEVSFLADGRKGSVLRRRSRSWACNCLVAAFIAALVLGAVVWRYAAPLQQNASLSQQSQQPQLAIDLHPEEHSVRPSTTLTFHWDITSGYLSPDGTRKRIHLVNGEFPGPVIEARSGDRIIVHVTNSLGDNEGLSLHWHGLQLRGHNRMDGAVGITQCPIPAGQKFIYDFQIGDDEHGTFWWHSHAQFQRADGLYGGLVVHKPTTKTAAPKEREALLLVGDWFHSQQEDVFAHYDTALSYGKEPILDGVLVNGQGQHHCRPDDDNPCSDGGPADLRPILRSAEITRLRIVNTGTVAGLSFAMEDATLQVIEVDGGCSVETSPQRSLGILYPGERIDVVLDWTPADFRKNPYLHIQVDEENFVAWQKKLDLNYAFLALPESGNSSDRPVPAKDFFPIASTTHLQLSNITSSTIESNFSQEDETQTVLFFVKTQLLNQYQRRPLGYINSTFWRPQDTPLLALNRSSWDEHQNFPFVGTSTGPKRVGLIINNHDDGAHAFHLHGHNFYVLSSFQATDRYDVPGSYNPYRPDEGPLRGWVNYKNPLRYDQQRLVDALEKTGQAGYSGIISDSVYHCDDDSGSISFVTTCDVCKDGGAGNDDTCDTSKRTNCDARFTYCGSALASRTGYSLQVESALRQASQPTTSDFISKSLFKCKGDASGTVEFLSYCGTCVDGGAGKSDSCANNSGDNCSSGIAYCGFNLLNKGGYHDRLSNALQGAFPDPAERDRNLGKSLFMCTGNGDVTALSTCNCLDGGAGRSDYCASPSCKKSVNYCEIALMKNRGKSFIYSHRSTLADALSAAGQPTDNAHVENSVFTCEIDTQANKVKFLSFCGSDAAQCIDGGAASDHCEPKKCRIGIDYCGKTLLAKGKSNA</sequence>
<dbReference type="InterPro" id="IPR011707">
    <property type="entry name" value="Cu-oxidase-like_N"/>
</dbReference>
<accession>A0A168FP30</accession>
<gene>
    <name evidence="9" type="ORF">LEL_07428</name>
</gene>
<dbReference type="PROSITE" id="PS00079">
    <property type="entry name" value="MULTICOPPER_OXIDASE1"/>
    <property type="match status" value="1"/>
</dbReference>
<feature type="domain" description="Plastocyanin-like" evidence="6">
    <location>
        <begin position="244"/>
        <end position="370"/>
    </location>
</feature>
<comment type="caution">
    <text evidence="9">The sequence shown here is derived from an EMBL/GenBank/DDBJ whole genome shotgun (WGS) entry which is preliminary data.</text>
</comment>
<keyword evidence="4" id="KW-0186">Copper</keyword>
<evidence type="ECO:0000256" key="1">
    <source>
        <dbReference type="ARBA" id="ARBA00010609"/>
    </source>
</evidence>